<accession>A0ABN8VEG3</accession>
<organism evidence="1 2">
    <name type="scientific">Streptomyces globisporus</name>
    <dbReference type="NCBI Taxonomy" id="1908"/>
    <lineage>
        <taxon>Bacteria</taxon>
        <taxon>Bacillati</taxon>
        <taxon>Actinomycetota</taxon>
        <taxon>Actinomycetes</taxon>
        <taxon>Kitasatosporales</taxon>
        <taxon>Streptomycetaceae</taxon>
        <taxon>Streptomyces</taxon>
    </lineage>
</organism>
<dbReference type="RefSeq" id="WP_318575457.1">
    <property type="nucleotide sequence ID" value="NZ_CAKXYP010000025.1"/>
</dbReference>
<evidence type="ECO:0000313" key="1">
    <source>
        <dbReference type="EMBL" id="CAH9419481.1"/>
    </source>
</evidence>
<name>A0ABN8VEG3_STRGL</name>
<reference evidence="1" key="1">
    <citation type="submission" date="2022-03" db="EMBL/GenBank/DDBJ databases">
        <authorList>
            <person name="Leyn A S."/>
        </authorList>
    </citation>
    <scope>NUCLEOTIDE SEQUENCE</scope>
    <source>
        <strain evidence="1">Streptomyces globisporus 4-3</strain>
    </source>
</reference>
<comment type="caution">
    <text evidence="1">The sequence shown here is derived from an EMBL/GenBank/DDBJ whole genome shotgun (WGS) entry which is preliminary data.</text>
</comment>
<gene>
    <name evidence="1" type="ORF">SGL43_06536</name>
</gene>
<dbReference type="EMBL" id="CAKXYP010000025">
    <property type="protein sequence ID" value="CAH9419481.1"/>
    <property type="molecule type" value="Genomic_DNA"/>
</dbReference>
<dbReference type="Proteomes" id="UP001154015">
    <property type="component" value="Unassembled WGS sequence"/>
</dbReference>
<evidence type="ECO:0000313" key="2">
    <source>
        <dbReference type="Proteomes" id="UP001154015"/>
    </source>
</evidence>
<sequence>MADVGSVDIELDLIEWLQAKAGPDVVVRDEVDNNLLKELPTIQVQRLPAGSDDGFRVDRALVDVDVYAATRGDALDLAGLVRGWLLTQLRGAATSRAQYGRVSSSPPPAIRPYENTGLRRAGATYEIYSHPVS</sequence>
<evidence type="ECO:0008006" key="3">
    <source>
        <dbReference type="Google" id="ProtNLM"/>
    </source>
</evidence>
<proteinExistence type="predicted"/>
<keyword evidence="2" id="KW-1185">Reference proteome</keyword>
<protein>
    <recommendedName>
        <fullName evidence="3">DUF3168 domain-containing protein</fullName>
    </recommendedName>
</protein>